<gene>
    <name evidence="1" type="ORF">S01H4_33381</name>
</gene>
<dbReference type="EMBL" id="BART01017558">
    <property type="protein sequence ID" value="GAG79164.1"/>
    <property type="molecule type" value="Genomic_DNA"/>
</dbReference>
<proteinExistence type="predicted"/>
<evidence type="ECO:0000313" key="1">
    <source>
        <dbReference type="EMBL" id="GAG79164.1"/>
    </source>
</evidence>
<protein>
    <submittedName>
        <fullName evidence="1">Uncharacterized protein</fullName>
    </submittedName>
</protein>
<comment type="caution">
    <text evidence="1">The sequence shown here is derived from an EMBL/GenBank/DDBJ whole genome shotgun (WGS) entry which is preliminary data.</text>
</comment>
<accession>X1ABE6</accession>
<dbReference type="AlphaFoldDB" id="X1ABE6"/>
<name>X1ABE6_9ZZZZ</name>
<sequence length="58" mass="6512">MKLELREKEKTLIVNDILGLAIHIPRTFGNEKLAKRFAPLAGITLLICNHCKEIIGTI</sequence>
<organism evidence="1">
    <name type="scientific">marine sediment metagenome</name>
    <dbReference type="NCBI Taxonomy" id="412755"/>
    <lineage>
        <taxon>unclassified sequences</taxon>
        <taxon>metagenomes</taxon>
        <taxon>ecological metagenomes</taxon>
    </lineage>
</organism>
<reference evidence="1" key="1">
    <citation type="journal article" date="2014" name="Front. Microbiol.">
        <title>High frequency of phylogenetically diverse reductive dehalogenase-homologous genes in deep subseafloor sedimentary metagenomes.</title>
        <authorList>
            <person name="Kawai M."/>
            <person name="Futagami T."/>
            <person name="Toyoda A."/>
            <person name="Takaki Y."/>
            <person name="Nishi S."/>
            <person name="Hori S."/>
            <person name="Arai W."/>
            <person name="Tsubouchi T."/>
            <person name="Morono Y."/>
            <person name="Uchiyama I."/>
            <person name="Ito T."/>
            <person name="Fujiyama A."/>
            <person name="Inagaki F."/>
            <person name="Takami H."/>
        </authorList>
    </citation>
    <scope>NUCLEOTIDE SEQUENCE</scope>
    <source>
        <strain evidence="1">Expedition CK06-06</strain>
    </source>
</reference>